<dbReference type="FunFam" id="3.40.140.10:FF:000085">
    <property type="entry name" value="Mov34/MPN/PAD-1 family protein"/>
    <property type="match status" value="1"/>
</dbReference>
<keyword evidence="4" id="KW-0862">Zinc</keyword>
<gene>
    <name evidence="8" type="ORF">KJ970_04425</name>
</gene>
<dbReference type="AlphaFoldDB" id="A0A948RUD0"/>
<organism evidence="8 9">
    <name type="scientific">Eiseniibacteriota bacterium</name>
    <dbReference type="NCBI Taxonomy" id="2212470"/>
    <lineage>
        <taxon>Bacteria</taxon>
        <taxon>Candidatus Eiseniibacteriota</taxon>
    </lineage>
</organism>
<evidence type="ECO:0000259" key="7">
    <source>
        <dbReference type="PROSITE" id="PS50249"/>
    </source>
</evidence>
<dbReference type="GO" id="GO:0006508">
    <property type="term" value="P:proteolysis"/>
    <property type="evidence" value="ECO:0007669"/>
    <property type="project" value="UniProtKB-KW"/>
</dbReference>
<evidence type="ECO:0000256" key="1">
    <source>
        <dbReference type="ARBA" id="ARBA00022670"/>
    </source>
</evidence>
<keyword evidence="1" id="KW-0645">Protease</keyword>
<dbReference type="SUPFAM" id="SSF102712">
    <property type="entry name" value="JAB1/MPN domain"/>
    <property type="match status" value="1"/>
</dbReference>
<dbReference type="InterPro" id="IPR037518">
    <property type="entry name" value="MPN"/>
</dbReference>
<feature type="compositionally biased region" description="Basic and acidic residues" evidence="6">
    <location>
        <begin position="126"/>
        <end position="147"/>
    </location>
</feature>
<evidence type="ECO:0000256" key="6">
    <source>
        <dbReference type="SAM" id="MobiDB-lite"/>
    </source>
</evidence>
<dbReference type="CDD" id="cd08070">
    <property type="entry name" value="MPN_like"/>
    <property type="match status" value="1"/>
</dbReference>
<dbReference type="PANTHER" id="PTHR34858:SF1">
    <property type="entry name" value="CYSO-CYSTEINE PEPTIDASE"/>
    <property type="match status" value="1"/>
</dbReference>
<evidence type="ECO:0000256" key="3">
    <source>
        <dbReference type="ARBA" id="ARBA00022801"/>
    </source>
</evidence>
<keyword evidence="5" id="KW-0482">Metalloprotease</keyword>
<dbReference type="SMART" id="SM00232">
    <property type="entry name" value="JAB_MPN"/>
    <property type="match status" value="1"/>
</dbReference>
<dbReference type="InterPro" id="IPR000555">
    <property type="entry name" value="JAMM/MPN+_dom"/>
</dbReference>
<dbReference type="InterPro" id="IPR051929">
    <property type="entry name" value="VirAsm_ModProt"/>
</dbReference>
<evidence type="ECO:0000313" key="9">
    <source>
        <dbReference type="Proteomes" id="UP000777784"/>
    </source>
</evidence>
<sequence>MTLHLQQEQIETIQRRGRRAYPMECCGFLLGIFDGNVRRVHATWEAENIQKGEAAGRRYTISPESLFHCDQKARREGMEILGVYHSHPDHPAEPSEFDAQHAVADWSYLIVQISAKRTGSVTAWRPRNDRAGFDPEDIRVDDGGVEE</sequence>
<keyword evidence="2" id="KW-0479">Metal-binding</keyword>
<feature type="domain" description="MPN" evidence="7">
    <location>
        <begin position="3"/>
        <end position="130"/>
    </location>
</feature>
<dbReference type="InterPro" id="IPR028090">
    <property type="entry name" value="JAB_dom_prok"/>
</dbReference>
<evidence type="ECO:0000256" key="2">
    <source>
        <dbReference type="ARBA" id="ARBA00022723"/>
    </source>
</evidence>
<dbReference type="GO" id="GO:0008270">
    <property type="term" value="F:zinc ion binding"/>
    <property type="evidence" value="ECO:0007669"/>
    <property type="project" value="TreeGrafter"/>
</dbReference>
<dbReference type="Gene3D" id="3.40.140.10">
    <property type="entry name" value="Cytidine Deaminase, domain 2"/>
    <property type="match status" value="1"/>
</dbReference>
<protein>
    <submittedName>
        <fullName evidence="8">M67 family metallopeptidase</fullName>
    </submittedName>
</protein>
<comment type="caution">
    <text evidence="8">The sequence shown here is derived from an EMBL/GenBank/DDBJ whole genome shotgun (WGS) entry which is preliminary data.</text>
</comment>
<dbReference type="PROSITE" id="PS50249">
    <property type="entry name" value="MPN"/>
    <property type="match status" value="1"/>
</dbReference>
<dbReference type="Proteomes" id="UP000777784">
    <property type="component" value="Unassembled WGS sequence"/>
</dbReference>
<dbReference type="GO" id="GO:0008235">
    <property type="term" value="F:metalloexopeptidase activity"/>
    <property type="evidence" value="ECO:0007669"/>
    <property type="project" value="TreeGrafter"/>
</dbReference>
<reference evidence="8" key="1">
    <citation type="submission" date="2021-05" db="EMBL/GenBank/DDBJ databases">
        <title>Energy efficiency and biological interactions define the core microbiome of deep oligotrophic groundwater.</title>
        <authorList>
            <person name="Mehrshad M."/>
            <person name="Lopez-Fernandez M."/>
            <person name="Bell E."/>
            <person name="Bernier-Latmani R."/>
            <person name="Bertilsson S."/>
            <person name="Dopson M."/>
        </authorList>
    </citation>
    <scope>NUCLEOTIDE SEQUENCE</scope>
    <source>
        <strain evidence="8">Modern_marine.mb.64</strain>
    </source>
</reference>
<evidence type="ECO:0000256" key="5">
    <source>
        <dbReference type="ARBA" id="ARBA00023049"/>
    </source>
</evidence>
<name>A0A948RUD0_UNCEI</name>
<dbReference type="PANTHER" id="PTHR34858">
    <property type="entry name" value="CYSO-CYSTEINE PEPTIDASE"/>
    <property type="match status" value="1"/>
</dbReference>
<evidence type="ECO:0000313" key="8">
    <source>
        <dbReference type="EMBL" id="MBU2690151.1"/>
    </source>
</evidence>
<dbReference type="EMBL" id="JAHJDP010000023">
    <property type="protein sequence ID" value="MBU2690151.1"/>
    <property type="molecule type" value="Genomic_DNA"/>
</dbReference>
<feature type="region of interest" description="Disordered" evidence="6">
    <location>
        <begin position="125"/>
        <end position="147"/>
    </location>
</feature>
<accession>A0A948RUD0</accession>
<keyword evidence="3" id="KW-0378">Hydrolase</keyword>
<evidence type="ECO:0000256" key="4">
    <source>
        <dbReference type="ARBA" id="ARBA00022833"/>
    </source>
</evidence>
<proteinExistence type="predicted"/>
<dbReference type="Pfam" id="PF14464">
    <property type="entry name" value="Prok-JAB"/>
    <property type="match status" value="1"/>
</dbReference>